<dbReference type="Proteomes" id="UP001526430">
    <property type="component" value="Unassembled WGS sequence"/>
</dbReference>
<keyword evidence="2" id="KW-0479">Metal-binding</keyword>
<evidence type="ECO:0000256" key="1">
    <source>
        <dbReference type="ARBA" id="ARBA00009175"/>
    </source>
</evidence>
<dbReference type="InterPro" id="IPR005950">
    <property type="entry name" value="ModA"/>
</dbReference>
<keyword evidence="3 4" id="KW-0732">Signal</keyword>
<dbReference type="PIRSF" id="PIRSF004846">
    <property type="entry name" value="ModA"/>
    <property type="match status" value="1"/>
</dbReference>
<comment type="similarity">
    <text evidence="1">Belongs to the bacterial solute-binding protein ModA family.</text>
</comment>
<dbReference type="RefSeq" id="WP_301587912.1">
    <property type="nucleotide sequence ID" value="NZ_JAPFQI010000001.1"/>
</dbReference>
<sequence>MPRLPRRGLAAALLLPGIARAQDAAPLVAGAADLQFALAEIVALFRERTGMEVRTTLGASGNLTRQIEQGSPVELFLSADEAFVFRLAEGGHTRDRGVLYATGRLALLVPPGSPLRAEDGLAGMRAALEAGRIRRFAIANPEHAPYGRAAEQALRSEGLWERLRPLLAMGENVSQAAQFALAGGSQGGLVAYSLVLAPAMAGRGTHQLLPDTLHEPLLQRMVLTRRAGPVAERLFAFMQGSEARAIKRRFGFALPGE</sequence>
<evidence type="ECO:0000256" key="2">
    <source>
        <dbReference type="ARBA" id="ARBA00022723"/>
    </source>
</evidence>
<dbReference type="PANTHER" id="PTHR30632:SF14">
    <property type="entry name" value="TUNGSTATE_MOLYBDATE_CHROMATE-BINDING PROTEIN MODA"/>
    <property type="match status" value="1"/>
</dbReference>
<organism evidence="5 6">
    <name type="scientific">Sabulicella glaciei</name>
    <dbReference type="NCBI Taxonomy" id="2984948"/>
    <lineage>
        <taxon>Bacteria</taxon>
        <taxon>Pseudomonadati</taxon>
        <taxon>Pseudomonadota</taxon>
        <taxon>Alphaproteobacteria</taxon>
        <taxon>Acetobacterales</taxon>
        <taxon>Acetobacteraceae</taxon>
        <taxon>Sabulicella</taxon>
    </lineage>
</organism>
<reference evidence="5 6" key="1">
    <citation type="submission" date="2022-10" db="EMBL/GenBank/DDBJ databases">
        <title>Roseococcus glaciei nov., sp. nov., isolated from glacier.</title>
        <authorList>
            <person name="Liu Q."/>
            <person name="Xin Y.-H."/>
        </authorList>
    </citation>
    <scope>NUCLEOTIDE SEQUENCE [LARGE SCALE GENOMIC DNA]</scope>
    <source>
        <strain evidence="5 6">MDT2-1-1</strain>
    </source>
</reference>
<feature type="chain" id="PRO_5047372440" evidence="4">
    <location>
        <begin position="22"/>
        <end position="257"/>
    </location>
</feature>
<proteinExistence type="inferred from homology"/>
<dbReference type="InterPro" id="IPR044084">
    <property type="entry name" value="AvModA-like_subst-bd"/>
</dbReference>
<dbReference type="SUPFAM" id="SSF53850">
    <property type="entry name" value="Periplasmic binding protein-like II"/>
    <property type="match status" value="1"/>
</dbReference>
<evidence type="ECO:0000313" key="5">
    <source>
        <dbReference type="EMBL" id="MCW8084307.1"/>
    </source>
</evidence>
<name>A0ABT3NQ84_9PROT</name>
<dbReference type="Pfam" id="PF13531">
    <property type="entry name" value="SBP_bac_11"/>
    <property type="match status" value="1"/>
</dbReference>
<dbReference type="Gene3D" id="3.40.190.10">
    <property type="entry name" value="Periplasmic binding protein-like II"/>
    <property type="match status" value="2"/>
</dbReference>
<dbReference type="PANTHER" id="PTHR30632">
    <property type="entry name" value="MOLYBDATE-BINDING PERIPLASMIC PROTEIN"/>
    <property type="match status" value="1"/>
</dbReference>
<comment type="caution">
    <text evidence="5">The sequence shown here is derived from an EMBL/GenBank/DDBJ whole genome shotgun (WGS) entry which is preliminary data.</text>
</comment>
<keyword evidence="6" id="KW-1185">Reference proteome</keyword>
<dbReference type="CDD" id="cd13539">
    <property type="entry name" value="PBP2_AvModA"/>
    <property type="match status" value="1"/>
</dbReference>
<protein>
    <submittedName>
        <fullName evidence="5">Molybdate ABC transporter substrate-binding protein</fullName>
    </submittedName>
</protein>
<gene>
    <name evidence="5" type="primary">modA</name>
    <name evidence="5" type="ORF">OF850_01590</name>
</gene>
<dbReference type="NCBIfam" id="TIGR01256">
    <property type="entry name" value="modA"/>
    <property type="match status" value="1"/>
</dbReference>
<dbReference type="InterPro" id="IPR050682">
    <property type="entry name" value="ModA/WtpA"/>
</dbReference>
<feature type="signal peptide" evidence="4">
    <location>
        <begin position="1"/>
        <end position="21"/>
    </location>
</feature>
<evidence type="ECO:0000256" key="4">
    <source>
        <dbReference type="SAM" id="SignalP"/>
    </source>
</evidence>
<dbReference type="EMBL" id="JAPFQI010000001">
    <property type="protein sequence ID" value="MCW8084307.1"/>
    <property type="molecule type" value="Genomic_DNA"/>
</dbReference>
<evidence type="ECO:0000313" key="6">
    <source>
        <dbReference type="Proteomes" id="UP001526430"/>
    </source>
</evidence>
<evidence type="ECO:0000256" key="3">
    <source>
        <dbReference type="ARBA" id="ARBA00022729"/>
    </source>
</evidence>
<accession>A0ABT3NQ84</accession>